<dbReference type="EMBL" id="LLXH01000728">
    <property type="protein sequence ID" value="PKC63526.1"/>
    <property type="molecule type" value="Genomic_DNA"/>
</dbReference>
<dbReference type="PANTHER" id="PTHR22891">
    <property type="entry name" value="EUKARYOTIC TRANSLATION INITIATION FACTOR 2C"/>
    <property type="match status" value="1"/>
</dbReference>
<proteinExistence type="predicted"/>
<dbReference type="Proteomes" id="UP000232688">
    <property type="component" value="Unassembled WGS sequence"/>
</dbReference>
<evidence type="ECO:0000259" key="1">
    <source>
        <dbReference type="Pfam" id="PF16486"/>
    </source>
</evidence>
<dbReference type="InterPro" id="IPR032474">
    <property type="entry name" value="Argonaute_N"/>
</dbReference>
<dbReference type="AlphaFoldDB" id="A0A2N0RJP1"/>
<organism evidence="2 3">
    <name type="scientific">Rhizophagus irregularis</name>
    <dbReference type="NCBI Taxonomy" id="588596"/>
    <lineage>
        <taxon>Eukaryota</taxon>
        <taxon>Fungi</taxon>
        <taxon>Fungi incertae sedis</taxon>
        <taxon>Mucoromycota</taxon>
        <taxon>Glomeromycotina</taxon>
        <taxon>Glomeromycetes</taxon>
        <taxon>Glomerales</taxon>
        <taxon>Glomeraceae</taxon>
        <taxon>Rhizophagus</taxon>
    </lineage>
</organism>
<dbReference type="Pfam" id="PF16486">
    <property type="entry name" value="ArgoN"/>
    <property type="match status" value="1"/>
</dbReference>
<reference evidence="2 3" key="1">
    <citation type="submission" date="2017-10" db="EMBL/GenBank/DDBJ databases">
        <title>Extensive intraspecific genome diversity in a model arbuscular mycorrhizal fungus.</title>
        <authorList>
            <person name="Chen E.C.H."/>
            <person name="Morin E."/>
            <person name="Baudet D."/>
            <person name="Noel J."/>
            <person name="Ndikumana S."/>
            <person name="Charron P."/>
            <person name="St-Onge C."/>
            <person name="Giorgi J."/>
            <person name="Grigoriev I.V."/>
            <person name="Roux C."/>
            <person name="Martin F.M."/>
            <person name="Corradi N."/>
        </authorList>
    </citation>
    <scope>NUCLEOTIDE SEQUENCE [LARGE SCALE GENOMIC DNA]</scope>
    <source>
        <strain evidence="2 3">A1</strain>
    </source>
</reference>
<protein>
    <recommendedName>
        <fullName evidence="1">Protein argonaute N-terminal domain-containing protein</fullName>
    </recommendedName>
</protein>
<evidence type="ECO:0000313" key="3">
    <source>
        <dbReference type="Proteomes" id="UP000232688"/>
    </source>
</evidence>
<reference evidence="2 3" key="2">
    <citation type="submission" date="2017-10" db="EMBL/GenBank/DDBJ databases">
        <title>Genome analyses suggest a sexual origin of heterokaryosis in a supposedly ancient asexual fungus.</title>
        <authorList>
            <person name="Corradi N."/>
            <person name="Sedzielewska K."/>
            <person name="Noel J."/>
            <person name="Charron P."/>
            <person name="Farinelli L."/>
            <person name="Marton T."/>
            <person name="Kruger M."/>
            <person name="Pelin A."/>
            <person name="Brachmann A."/>
            <person name="Corradi N."/>
        </authorList>
    </citation>
    <scope>NUCLEOTIDE SEQUENCE [LARGE SCALE GENOMIC DNA]</scope>
    <source>
        <strain evidence="2 3">A1</strain>
    </source>
</reference>
<dbReference type="VEuPathDB" id="FungiDB:RhiirA1_396753"/>
<gene>
    <name evidence="2" type="ORF">RhiirA1_396753</name>
</gene>
<accession>A0A2N0RJP1</accession>
<sequence length="215" mass="24686">MDSIAEFVRRPDLGRVGHSIKVRTNYFEITDLPFPKIYHYDIVIIPKVSPTSNRRIIQEAENSFSGVKAVFDGRRNVYAVRPFPFGDAHNLEVTMPAENDMNNVGIILPRVYKVIIRKVAEIDMREINRFLNGDCSISSNILTGIMALNVLIHHKPSKEHIPSKKSCTEFILGKKSDSVFELETNDISLSNLQHYLHVYRQKKSQLLILNQFPTY</sequence>
<evidence type="ECO:0000313" key="2">
    <source>
        <dbReference type="EMBL" id="PKC63526.1"/>
    </source>
</evidence>
<feature type="domain" description="Protein argonaute N-terminal" evidence="1">
    <location>
        <begin position="19"/>
        <end position="152"/>
    </location>
</feature>
<name>A0A2N0RJP1_9GLOM</name>
<comment type="caution">
    <text evidence="2">The sequence shown here is derived from an EMBL/GenBank/DDBJ whole genome shotgun (WGS) entry which is preliminary data.</text>
</comment>